<evidence type="ECO:0000313" key="3">
    <source>
        <dbReference type="Proteomes" id="UP000054560"/>
    </source>
</evidence>
<dbReference type="RefSeq" id="XP_014146588.1">
    <property type="nucleotide sequence ID" value="XM_014291113.1"/>
</dbReference>
<dbReference type="AlphaFoldDB" id="A0A0L0F814"/>
<name>A0A0L0F814_9EUKA</name>
<dbReference type="Proteomes" id="UP000054560">
    <property type="component" value="Unassembled WGS sequence"/>
</dbReference>
<proteinExistence type="predicted"/>
<keyword evidence="3" id="KW-1185">Reference proteome</keyword>
<feature type="region of interest" description="Disordered" evidence="1">
    <location>
        <begin position="20"/>
        <end position="84"/>
    </location>
</feature>
<dbReference type="GeneID" id="25915259"/>
<accession>A0A0L0F814</accession>
<evidence type="ECO:0000313" key="2">
    <source>
        <dbReference type="EMBL" id="KNC72686.1"/>
    </source>
</evidence>
<dbReference type="EMBL" id="KQ246654">
    <property type="protein sequence ID" value="KNC72686.1"/>
    <property type="molecule type" value="Genomic_DNA"/>
</dbReference>
<feature type="non-terminal residue" evidence="2">
    <location>
        <position position="1"/>
    </location>
</feature>
<protein>
    <submittedName>
        <fullName evidence="2">Uncharacterized protein</fullName>
    </submittedName>
</protein>
<sequence>YASVCESWCAIASRLRSCDGKQMRRSISGDETAAVLCGEDDTDERPDDTDERPDDTDERPDDTDERPDDTDERPDDTGEVSLEDSSVLIIGDRMVFVDGAVDREGVVGLCKVVEGLLDRARWRLLADLAEYAHDVCGRSGVE</sequence>
<gene>
    <name evidence="2" type="ORF">SARC_14755</name>
</gene>
<feature type="compositionally biased region" description="Acidic residues" evidence="1">
    <location>
        <begin position="38"/>
        <end position="82"/>
    </location>
</feature>
<evidence type="ECO:0000256" key="1">
    <source>
        <dbReference type="SAM" id="MobiDB-lite"/>
    </source>
</evidence>
<reference evidence="2 3" key="1">
    <citation type="submission" date="2011-02" db="EMBL/GenBank/DDBJ databases">
        <title>The Genome Sequence of Sphaeroforma arctica JP610.</title>
        <authorList>
            <consortium name="The Broad Institute Genome Sequencing Platform"/>
            <person name="Russ C."/>
            <person name="Cuomo C."/>
            <person name="Young S.K."/>
            <person name="Zeng Q."/>
            <person name="Gargeya S."/>
            <person name="Alvarado L."/>
            <person name="Berlin A."/>
            <person name="Chapman S.B."/>
            <person name="Chen Z."/>
            <person name="Freedman E."/>
            <person name="Gellesch M."/>
            <person name="Goldberg J."/>
            <person name="Griggs A."/>
            <person name="Gujja S."/>
            <person name="Heilman E."/>
            <person name="Heiman D."/>
            <person name="Howarth C."/>
            <person name="Mehta T."/>
            <person name="Neiman D."/>
            <person name="Pearson M."/>
            <person name="Roberts A."/>
            <person name="Saif S."/>
            <person name="Shea T."/>
            <person name="Shenoy N."/>
            <person name="Sisk P."/>
            <person name="Stolte C."/>
            <person name="Sykes S."/>
            <person name="White J."/>
            <person name="Yandava C."/>
            <person name="Burger G."/>
            <person name="Gray M.W."/>
            <person name="Holland P.W.H."/>
            <person name="King N."/>
            <person name="Lang F.B.F."/>
            <person name="Roger A.J."/>
            <person name="Ruiz-Trillo I."/>
            <person name="Haas B."/>
            <person name="Nusbaum C."/>
            <person name="Birren B."/>
        </authorList>
    </citation>
    <scope>NUCLEOTIDE SEQUENCE [LARGE SCALE GENOMIC DNA]</scope>
    <source>
        <strain evidence="2 3">JP610</strain>
    </source>
</reference>
<organism evidence="2 3">
    <name type="scientific">Sphaeroforma arctica JP610</name>
    <dbReference type="NCBI Taxonomy" id="667725"/>
    <lineage>
        <taxon>Eukaryota</taxon>
        <taxon>Ichthyosporea</taxon>
        <taxon>Ichthyophonida</taxon>
        <taxon>Sphaeroforma</taxon>
    </lineage>
</organism>